<evidence type="ECO:0000313" key="3">
    <source>
        <dbReference type="Proteomes" id="UP000297910"/>
    </source>
</evidence>
<reference evidence="2 3" key="1">
    <citation type="submission" date="2017-12" db="EMBL/GenBank/DDBJ databases">
        <title>Comparative genomics of Botrytis spp.</title>
        <authorList>
            <person name="Valero-Jimenez C.A."/>
            <person name="Tapia P."/>
            <person name="Veloso J."/>
            <person name="Silva-Moreno E."/>
            <person name="Staats M."/>
            <person name="Valdes J.H."/>
            <person name="Van Kan J.A.L."/>
        </authorList>
    </citation>
    <scope>NUCLEOTIDE SEQUENCE [LARGE SCALE GENOMIC DNA]</scope>
    <source>
        <strain evidence="2 3">Bp0003</strain>
    </source>
</reference>
<organism evidence="2 3">
    <name type="scientific">Botrytis paeoniae</name>
    <dbReference type="NCBI Taxonomy" id="278948"/>
    <lineage>
        <taxon>Eukaryota</taxon>
        <taxon>Fungi</taxon>
        <taxon>Dikarya</taxon>
        <taxon>Ascomycota</taxon>
        <taxon>Pezizomycotina</taxon>
        <taxon>Leotiomycetes</taxon>
        <taxon>Helotiales</taxon>
        <taxon>Sclerotiniaceae</taxon>
        <taxon>Botrytis</taxon>
    </lineage>
</organism>
<sequence length="67" mass="7120">MPPPRFVNGPHAPVPHTIIRKPVPSSAIHPSVQRSVITSPVPHTIIRKPQKAPVKAGEESGCGCVVM</sequence>
<evidence type="ECO:0000313" key="2">
    <source>
        <dbReference type="EMBL" id="TGO30728.1"/>
    </source>
</evidence>
<gene>
    <name evidence="2" type="ORF">BPAE_0003g00110</name>
</gene>
<name>A0A4Z1G4J0_9HELO</name>
<dbReference type="EMBL" id="PQXI01000003">
    <property type="protein sequence ID" value="TGO30728.1"/>
    <property type="molecule type" value="Genomic_DNA"/>
</dbReference>
<feature type="region of interest" description="Disordered" evidence="1">
    <location>
        <begin position="48"/>
        <end position="67"/>
    </location>
</feature>
<dbReference type="Proteomes" id="UP000297910">
    <property type="component" value="Unassembled WGS sequence"/>
</dbReference>
<protein>
    <submittedName>
        <fullName evidence="2">Uncharacterized protein</fullName>
    </submittedName>
</protein>
<accession>A0A4Z1G4J0</accession>
<dbReference type="AlphaFoldDB" id="A0A4Z1G4J0"/>
<proteinExistence type="predicted"/>
<keyword evidence="3" id="KW-1185">Reference proteome</keyword>
<comment type="caution">
    <text evidence="2">The sequence shown here is derived from an EMBL/GenBank/DDBJ whole genome shotgun (WGS) entry which is preliminary data.</text>
</comment>
<evidence type="ECO:0000256" key="1">
    <source>
        <dbReference type="SAM" id="MobiDB-lite"/>
    </source>
</evidence>